<dbReference type="EMBL" id="UINC01082483">
    <property type="protein sequence ID" value="SVC27290.1"/>
    <property type="molecule type" value="Genomic_DNA"/>
</dbReference>
<dbReference type="PANTHER" id="PTHR37947">
    <property type="entry name" value="BLL2462 PROTEIN"/>
    <property type="match status" value="1"/>
</dbReference>
<proteinExistence type="predicted"/>
<dbReference type="InterPro" id="IPR029062">
    <property type="entry name" value="Class_I_gatase-like"/>
</dbReference>
<dbReference type="InterPro" id="IPR036465">
    <property type="entry name" value="vWFA_dom_sf"/>
</dbReference>
<keyword evidence="1" id="KW-1133">Transmembrane helix</keyword>
<dbReference type="CDD" id="cd00198">
    <property type="entry name" value="vWFA"/>
    <property type="match status" value="1"/>
</dbReference>
<feature type="non-terminal residue" evidence="2">
    <location>
        <position position="404"/>
    </location>
</feature>
<reference evidence="2" key="1">
    <citation type="submission" date="2018-05" db="EMBL/GenBank/DDBJ databases">
        <authorList>
            <person name="Lanie J.A."/>
            <person name="Ng W.-L."/>
            <person name="Kazmierczak K.M."/>
            <person name="Andrzejewski T.M."/>
            <person name="Davidsen T.M."/>
            <person name="Wayne K.J."/>
            <person name="Tettelin H."/>
            <person name="Glass J.I."/>
            <person name="Rusch D."/>
            <person name="Podicherti R."/>
            <person name="Tsui H.-C.T."/>
            <person name="Winkler M.E."/>
        </authorList>
    </citation>
    <scope>NUCLEOTIDE SEQUENCE</scope>
</reference>
<dbReference type="Gene3D" id="3.40.50.880">
    <property type="match status" value="1"/>
</dbReference>
<evidence type="ECO:0000313" key="2">
    <source>
        <dbReference type="EMBL" id="SVC27290.1"/>
    </source>
</evidence>
<name>A0A382KS34_9ZZZZ</name>
<evidence type="ECO:0000256" key="1">
    <source>
        <dbReference type="SAM" id="Phobius"/>
    </source>
</evidence>
<feature type="transmembrane region" description="Helical" evidence="1">
    <location>
        <begin position="12"/>
        <end position="32"/>
    </location>
</feature>
<accession>A0A382KS34</accession>
<dbReference type="Gene3D" id="3.40.50.410">
    <property type="entry name" value="von Willebrand factor, type A domain"/>
    <property type="match status" value="1"/>
</dbReference>
<dbReference type="SUPFAM" id="SSF52317">
    <property type="entry name" value="Class I glutamine amidotransferase-like"/>
    <property type="match status" value="1"/>
</dbReference>
<protein>
    <recommendedName>
        <fullName evidence="3">VWFA domain-containing protein</fullName>
    </recommendedName>
</protein>
<sequence>MDNNWVFQPLQMPVTVLIFVTVIMVVTAWVSYSNWSRRRGVGVAMLELLRFIIMGMILFTLCKPEFLRTTPIEEQPEVVILTDVSSSMTTQDVKTGTRNVVTREKWLTDQLATNVWAELEKKAKVTVQDFGMSGTDDTELIKAGTDIFNALDSQRKKNKNLKAVLVLSDGDWNYGAPPQQAAMKLGAEKIPVFTLTVGSDQAQKDLILESVNPPNFGLLGEQISIPFRIQSHLPEPVKTQVRLTSSRGPSISITKPISIPAYGQVHDSIVWAPREISEYILTMELPVWAKGSERELLEDNNMQTFQVSIRTEKLNVLVVESYPRWEYRYLRNALMRDPGVDVSVLLLHPELGPGAGLNYIQKFPETREQLAKFDVVFLGDVGIGEKELTVEQCDLLRGLVDQQG</sequence>
<keyword evidence="1" id="KW-0472">Membrane</keyword>
<gene>
    <name evidence="2" type="ORF">METZ01_LOCUS280144</name>
</gene>
<keyword evidence="1" id="KW-0812">Transmembrane</keyword>
<feature type="transmembrane region" description="Helical" evidence="1">
    <location>
        <begin position="44"/>
        <end position="61"/>
    </location>
</feature>
<dbReference type="PANTHER" id="PTHR37947:SF1">
    <property type="entry name" value="BLL2462 PROTEIN"/>
    <property type="match status" value="1"/>
</dbReference>
<organism evidence="2">
    <name type="scientific">marine metagenome</name>
    <dbReference type="NCBI Taxonomy" id="408172"/>
    <lineage>
        <taxon>unclassified sequences</taxon>
        <taxon>metagenomes</taxon>
        <taxon>ecological metagenomes</taxon>
    </lineage>
</organism>
<dbReference type="SUPFAM" id="SSF53300">
    <property type="entry name" value="vWA-like"/>
    <property type="match status" value="1"/>
</dbReference>
<dbReference type="AlphaFoldDB" id="A0A382KS34"/>
<evidence type="ECO:0008006" key="3">
    <source>
        <dbReference type="Google" id="ProtNLM"/>
    </source>
</evidence>